<sequence>MLITRGAAVGCGGALGSICKRLSPPITAQRLQQQKQQMQLQQLSARHSFASLMVFPPTWGCSQQPLYECSPLRFSVPSSFGGPVRSLTFHPQRKVVGHRLEIMAGKHRKRRLLPPKVPLHPSAAAAAAAAQRAAPGVTTPAAPQQDMTLFEAYRDLQLRWKRTTRQSRKKFCIARKWRQHLACQPQPEPSWLLFLHPQMGRPAGGSEAHEGPPKHPKLGRRRAAAPQEHTCASRAHGQQEHTKQEGQQHPQQKQDLREQHDPQQQQKQEQQHVQQQLTATADCVGAFRRLQGTYGERPPFCLSYDPKEIFCVFKSSVSAQHKARSPPKQQQQ</sequence>
<keyword evidence="3" id="KW-1185">Reference proteome</keyword>
<dbReference type="OrthoDB" id="5994at2759"/>
<protein>
    <submittedName>
        <fullName evidence="2">Uncharacterized protein</fullName>
    </submittedName>
</protein>
<evidence type="ECO:0000313" key="3">
    <source>
        <dbReference type="Proteomes" id="UP000018050"/>
    </source>
</evidence>
<dbReference type="EMBL" id="HG672741">
    <property type="protein sequence ID" value="CDI82751.1"/>
    <property type="molecule type" value="Genomic_DNA"/>
</dbReference>
<feature type="compositionally biased region" description="Basic and acidic residues" evidence="1">
    <location>
        <begin position="237"/>
        <end position="261"/>
    </location>
</feature>
<organism evidence="2 3">
    <name type="scientific">Eimeria acervulina</name>
    <name type="common">Coccidian parasite</name>
    <dbReference type="NCBI Taxonomy" id="5801"/>
    <lineage>
        <taxon>Eukaryota</taxon>
        <taxon>Sar</taxon>
        <taxon>Alveolata</taxon>
        <taxon>Apicomplexa</taxon>
        <taxon>Conoidasida</taxon>
        <taxon>Coccidia</taxon>
        <taxon>Eucoccidiorida</taxon>
        <taxon>Eimeriorina</taxon>
        <taxon>Eimeriidae</taxon>
        <taxon>Eimeria</taxon>
    </lineage>
</organism>
<accession>U6GR71</accession>
<dbReference type="Proteomes" id="UP000018050">
    <property type="component" value="Unassembled WGS sequence"/>
</dbReference>
<gene>
    <name evidence="2" type="ORF">EAH_00006360</name>
</gene>
<evidence type="ECO:0000256" key="1">
    <source>
        <dbReference type="SAM" id="MobiDB-lite"/>
    </source>
</evidence>
<dbReference type="RefSeq" id="XP_013247950.1">
    <property type="nucleotide sequence ID" value="XM_013392496.1"/>
</dbReference>
<reference evidence="2" key="1">
    <citation type="submission" date="2013-10" db="EMBL/GenBank/DDBJ databases">
        <title>Genomic analysis of the causative agents of coccidiosis in chickens.</title>
        <authorList>
            <person name="Reid A.J."/>
            <person name="Blake D."/>
            <person name="Billington K."/>
            <person name="Browne H."/>
            <person name="Dunn M."/>
            <person name="Hung S."/>
            <person name="Kawahara F."/>
            <person name="Miranda-Saavedra D."/>
            <person name="Mourier T."/>
            <person name="Nagra H."/>
            <person name="Otto T.D."/>
            <person name="Rawlings N."/>
            <person name="Sanchez A."/>
            <person name="Sanders M."/>
            <person name="Subramaniam C."/>
            <person name="Tay Y."/>
            <person name="Dear P."/>
            <person name="Doerig C."/>
            <person name="Gruber A."/>
            <person name="Parkinson J."/>
            <person name="Shirley M."/>
            <person name="Wan K.L."/>
            <person name="Berriman M."/>
            <person name="Tomley F."/>
            <person name="Pain A."/>
        </authorList>
    </citation>
    <scope>NUCLEOTIDE SEQUENCE</scope>
    <source>
        <strain evidence="2">Houghton</strain>
    </source>
</reference>
<feature type="compositionally biased region" description="Low complexity" evidence="1">
    <location>
        <begin position="262"/>
        <end position="273"/>
    </location>
</feature>
<name>U6GR71_EIMAC</name>
<dbReference type="VEuPathDB" id="ToxoDB:EAH_00006360"/>
<dbReference type="AlphaFoldDB" id="U6GR71"/>
<dbReference type="GeneID" id="25268706"/>
<reference evidence="2" key="2">
    <citation type="submission" date="2013-10" db="EMBL/GenBank/DDBJ databases">
        <authorList>
            <person name="Aslett M."/>
        </authorList>
    </citation>
    <scope>NUCLEOTIDE SEQUENCE</scope>
    <source>
        <strain evidence="2">Houghton</strain>
    </source>
</reference>
<evidence type="ECO:0000313" key="2">
    <source>
        <dbReference type="EMBL" id="CDI82751.1"/>
    </source>
</evidence>
<feature type="region of interest" description="Disordered" evidence="1">
    <location>
        <begin position="196"/>
        <end position="273"/>
    </location>
</feature>
<feature type="compositionally biased region" description="Basic residues" evidence="1">
    <location>
        <begin position="214"/>
        <end position="223"/>
    </location>
</feature>
<proteinExistence type="predicted"/>